<dbReference type="EMBL" id="KZ679263">
    <property type="protein sequence ID" value="PTB40205.1"/>
    <property type="molecule type" value="Genomic_DNA"/>
</dbReference>
<organism evidence="1 2">
    <name type="scientific">Trichoderma asperellum (strain ATCC 204424 / CBS 433.97 / NBRC 101777)</name>
    <dbReference type="NCBI Taxonomy" id="1042311"/>
    <lineage>
        <taxon>Eukaryota</taxon>
        <taxon>Fungi</taxon>
        <taxon>Dikarya</taxon>
        <taxon>Ascomycota</taxon>
        <taxon>Pezizomycotina</taxon>
        <taxon>Sordariomycetes</taxon>
        <taxon>Hypocreomycetidae</taxon>
        <taxon>Hypocreales</taxon>
        <taxon>Hypocreaceae</taxon>
        <taxon>Trichoderma</taxon>
    </lineage>
</organism>
<sequence>MKRKIQDGRSLLKHSCFSSFLRRRLGAASSNAAESPSLVLAILFREITVENLGTWCPCFKLCQPDQVEDAREAKVGSRELCIRSPRRNLAHSRSRSCQEVAAKLGVDWRLATLASGSDDVVGCRGFAGESDGEERWRWRGEKRSEQYYEVRELESQANGKEKLHARA</sequence>
<evidence type="ECO:0000313" key="1">
    <source>
        <dbReference type="EMBL" id="PTB40205.1"/>
    </source>
</evidence>
<dbReference type="AlphaFoldDB" id="A0A2T3Z5Y4"/>
<evidence type="ECO:0000313" key="2">
    <source>
        <dbReference type="Proteomes" id="UP000240493"/>
    </source>
</evidence>
<reference evidence="1 2" key="1">
    <citation type="submission" date="2016-07" db="EMBL/GenBank/DDBJ databases">
        <title>Multiple horizontal gene transfer events from other fungi enriched the ability of initially mycotrophic Trichoderma (Ascomycota) to feed on dead plant biomass.</title>
        <authorList>
            <consortium name="DOE Joint Genome Institute"/>
            <person name="Aerts A."/>
            <person name="Atanasova L."/>
            <person name="Chenthamara K."/>
            <person name="Zhang J."/>
            <person name="Grujic M."/>
            <person name="Henrissat B."/>
            <person name="Kuo A."/>
            <person name="Salamov A."/>
            <person name="Lipzen A."/>
            <person name="Labutti K."/>
            <person name="Barry K."/>
            <person name="Miao Y."/>
            <person name="Rahimi M.J."/>
            <person name="Shen Q."/>
            <person name="Grigoriev I.V."/>
            <person name="Kubicek C.P."/>
            <person name="Druzhinina I.S."/>
        </authorList>
    </citation>
    <scope>NUCLEOTIDE SEQUENCE [LARGE SCALE GENOMIC DNA]</scope>
    <source>
        <strain evidence="1 2">CBS 433.97</strain>
    </source>
</reference>
<gene>
    <name evidence="1" type="ORF">M441DRAFT_459427</name>
</gene>
<accession>A0A2T3Z5Y4</accession>
<name>A0A2T3Z5Y4_TRIA4</name>
<dbReference type="Proteomes" id="UP000240493">
    <property type="component" value="Unassembled WGS sequence"/>
</dbReference>
<keyword evidence="2" id="KW-1185">Reference proteome</keyword>
<proteinExistence type="predicted"/>
<protein>
    <submittedName>
        <fullName evidence="1">Uncharacterized protein</fullName>
    </submittedName>
</protein>